<evidence type="ECO:0000259" key="4">
    <source>
        <dbReference type="Pfam" id="PF03763"/>
    </source>
</evidence>
<dbReference type="Gramene" id="LPERR03G32420.1">
    <property type="protein sequence ID" value="LPERR03G32420.1"/>
    <property type="gene ID" value="LPERR03G32420"/>
</dbReference>
<keyword evidence="2" id="KW-0175">Coiled coil</keyword>
<accession>A0A0D9W0G4</accession>
<dbReference type="InterPro" id="IPR005516">
    <property type="entry name" value="Remorin_C"/>
</dbReference>
<comment type="similarity">
    <text evidence="1">Belongs to the remorin family.</text>
</comment>
<sequence>MLHDRHAPPEPEPEQDQPEPEPEPELVPQHHPSAPTAGDVADDEHIITTFRDIHPLTPSTSTPPPTSWDTASSSHRSVSSEEQFMTMSREFTAMVAAGAGAAGADADHLTSIGEVDDDHHLMEETNPLAIVPDTHPIAATPARSRASLASQLEVVPAGAGNSSSAAAAAQQPAVEARQVKKEEVETKVSAWQTAEVAKINNRFKREEIVINGWETEQVDKASAWLKKIERKLDEQRAKALEKTQNEIAKARRKAEEKRASAEAKRGLKLAKVLELANFMKAVGRVPTKRSFF</sequence>
<feature type="compositionally biased region" description="Low complexity" evidence="3">
    <location>
        <begin position="67"/>
        <end position="77"/>
    </location>
</feature>
<keyword evidence="6" id="KW-1185">Reference proteome</keyword>
<evidence type="ECO:0000313" key="6">
    <source>
        <dbReference type="Proteomes" id="UP000032180"/>
    </source>
</evidence>
<organism evidence="5 6">
    <name type="scientific">Leersia perrieri</name>
    <dbReference type="NCBI Taxonomy" id="77586"/>
    <lineage>
        <taxon>Eukaryota</taxon>
        <taxon>Viridiplantae</taxon>
        <taxon>Streptophyta</taxon>
        <taxon>Embryophyta</taxon>
        <taxon>Tracheophyta</taxon>
        <taxon>Spermatophyta</taxon>
        <taxon>Magnoliopsida</taxon>
        <taxon>Liliopsida</taxon>
        <taxon>Poales</taxon>
        <taxon>Poaceae</taxon>
        <taxon>BOP clade</taxon>
        <taxon>Oryzoideae</taxon>
        <taxon>Oryzeae</taxon>
        <taxon>Oryzinae</taxon>
        <taxon>Leersia</taxon>
    </lineage>
</organism>
<reference evidence="5" key="3">
    <citation type="submission" date="2015-04" db="UniProtKB">
        <authorList>
            <consortium name="EnsemblPlants"/>
        </authorList>
    </citation>
    <scope>IDENTIFICATION</scope>
</reference>
<dbReference type="STRING" id="77586.A0A0D9W0G4"/>
<reference evidence="5 6" key="1">
    <citation type="submission" date="2012-08" db="EMBL/GenBank/DDBJ databases">
        <title>Oryza genome evolution.</title>
        <authorList>
            <person name="Wing R.A."/>
        </authorList>
    </citation>
    <scope>NUCLEOTIDE SEQUENCE</scope>
</reference>
<feature type="region of interest" description="Disordered" evidence="3">
    <location>
        <begin position="1"/>
        <end position="83"/>
    </location>
</feature>
<dbReference type="AlphaFoldDB" id="A0A0D9W0G4"/>
<evidence type="ECO:0000256" key="1">
    <source>
        <dbReference type="ARBA" id="ARBA00005711"/>
    </source>
</evidence>
<dbReference type="EnsemblPlants" id="LPERR03G32420.1">
    <property type="protein sequence ID" value="LPERR03G32420.1"/>
    <property type="gene ID" value="LPERR03G32420"/>
</dbReference>
<dbReference type="eggNOG" id="ENOG502QTT4">
    <property type="taxonomic scope" value="Eukaryota"/>
</dbReference>
<feature type="compositionally biased region" description="Basic and acidic residues" evidence="3">
    <location>
        <begin position="43"/>
        <end position="54"/>
    </location>
</feature>
<dbReference type="Pfam" id="PF03763">
    <property type="entry name" value="Remorin_C"/>
    <property type="match status" value="1"/>
</dbReference>
<dbReference type="PANTHER" id="PTHR31471">
    <property type="entry name" value="OS02G0116800 PROTEIN"/>
    <property type="match status" value="1"/>
</dbReference>
<dbReference type="PANTHER" id="PTHR31471:SF89">
    <property type="entry name" value="OS03G0808300 PROTEIN"/>
    <property type="match status" value="1"/>
</dbReference>
<proteinExistence type="inferred from homology"/>
<dbReference type="Proteomes" id="UP000032180">
    <property type="component" value="Chromosome 3"/>
</dbReference>
<feature type="domain" description="Remorin C-terminal" evidence="4">
    <location>
        <begin position="182"/>
        <end position="288"/>
    </location>
</feature>
<evidence type="ECO:0000256" key="2">
    <source>
        <dbReference type="SAM" id="Coils"/>
    </source>
</evidence>
<evidence type="ECO:0000313" key="5">
    <source>
        <dbReference type="EnsemblPlants" id="LPERR03G32420.1"/>
    </source>
</evidence>
<name>A0A0D9W0G4_9ORYZ</name>
<feature type="coiled-coil region" evidence="2">
    <location>
        <begin position="225"/>
        <end position="264"/>
    </location>
</feature>
<feature type="compositionally biased region" description="Acidic residues" evidence="3">
    <location>
        <begin position="11"/>
        <end position="24"/>
    </location>
</feature>
<reference evidence="6" key="2">
    <citation type="submission" date="2013-12" db="EMBL/GenBank/DDBJ databases">
        <authorList>
            <person name="Yu Y."/>
            <person name="Lee S."/>
            <person name="de Baynast K."/>
            <person name="Wissotski M."/>
            <person name="Liu L."/>
            <person name="Talag J."/>
            <person name="Goicoechea J."/>
            <person name="Angelova A."/>
            <person name="Jetty R."/>
            <person name="Kudrna D."/>
            <person name="Golser W."/>
            <person name="Rivera L."/>
            <person name="Zhang J."/>
            <person name="Wing R."/>
        </authorList>
    </citation>
    <scope>NUCLEOTIDE SEQUENCE</scope>
</reference>
<protein>
    <recommendedName>
        <fullName evidence="4">Remorin C-terminal domain-containing protein</fullName>
    </recommendedName>
</protein>
<evidence type="ECO:0000256" key="3">
    <source>
        <dbReference type="SAM" id="MobiDB-lite"/>
    </source>
</evidence>
<dbReference type="HOGENOM" id="CLU_053612_1_0_1"/>